<keyword evidence="3" id="KW-1185">Reference proteome</keyword>
<gene>
    <name evidence="2" type="ORF">N4G40_14910</name>
</gene>
<feature type="domain" description="Bacterial Ig-like" evidence="1">
    <location>
        <begin position="118"/>
        <end position="188"/>
    </location>
</feature>
<dbReference type="Gene3D" id="3.30.420.430">
    <property type="match status" value="2"/>
</dbReference>
<protein>
    <submittedName>
        <fullName evidence="2">Ig-like domain-containing protein</fullName>
    </submittedName>
</protein>
<evidence type="ECO:0000313" key="2">
    <source>
        <dbReference type="EMBL" id="MDZ7279551.1"/>
    </source>
</evidence>
<organism evidence="2 3">
    <name type="scientific">Pantoea eucrina</name>
    <dbReference type="NCBI Taxonomy" id="472693"/>
    <lineage>
        <taxon>Bacteria</taxon>
        <taxon>Pseudomonadati</taxon>
        <taxon>Pseudomonadota</taxon>
        <taxon>Gammaproteobacteria</taxon>
        <taxon>Enterobacterales</taxon>
        <taxon>Erwiniaceae</taxon>
        <taxon>Pantoea</taxon>
    </lineage>
</organism>
<comment type="caution">
    <text evidence="2">The sequence shown here is derived from an EMBL/GenBank/DDBJ whole genome shotgun (WGS) entry which is preliminary data.</text>
</comment>
<dbReference type="NCBIfam" id="NF033510">
    <property type="entry name" value="Ca_tandemer"/>
    <property type="match status" value="1"/>
</dbReference>
<dbReference type="EMBL" id="JAOBTT010000001">
    <property type="protein sequence ID" value="MDZ7279551.1"/>
    <property type="molecule type" value="Genomic_DNA"/>
</dbReference>
<dbReference type="RefSeq" id="WP_322543374.1">
    <property type="nucleotide sequence ID" value="NZ_JAOBTT010000001.1"/>
</dbReference>
<dbReference type="Proteomes" id="UP001288620">
    <property type="component" value="Unassembled WGS sequence"/>
</dbReference>
<reference evidence="3" key="1">
    <citation type="submission" date="2023-07" db="EMBL/GenBank/DDBJ databases">
        <title>Structural and functional analysis of rice phyllospheric bacteria for their antimicrobial properties and defense elicitation against blast disease.</title>
        <authorList>
            <person name="Sahu K.P."/>
            <person name="Asharani P."/>
            <person name="Kumar M."/>
            <person name="Reddy B."/>
            <person name="Kumar A."/>
        </authorList>
    </citation>
    <scope>NUCLEOTIDE SEQUENCE [LARGE SCALE GENOMIC DNA]</scope>
    <source>
        <strain evidence="3">OsEp_Plm_30P10</strain>
    </source>
</reference>
<name>A0ABU5LIJ7_9GAMM</name>
<sequence length="471" mass="50457">MTELQLARPVITALYDDVGSGQGAVGAGGSTDDRQPQLLGAAEPNRLVGIYDNERLIGLTMTDARGEWQFMPTVPLAAGAHSLTVGYAYPHATQSEPFPITVTEPQIAKPVITALYDDVGSEQGIIGNGKSTDDRKPLLSGTAPAGSWINIMDNGKAIGYVQANSSGEWQFTVPSSLTLGEHRFTLKIDSVESEPYTVTVTSSVKDEWLITGAYDSVGAETGLVINGGTTDDRYPEFTGRAPAYSFVQVHSERGLVAYAWADEKGEWRAKANFPLPRGEIAFVMEAENKHSELFTLKIVGEPLALVLDKVYHGDIIDSVTLIEEGATTSPGYFYLLGKGDPGSVVNIFDGATLAAAVTVDSFGFWQLDKSILMVSEGGNHTLSIAYADGSQRVEFDVTIDDSLSLMNVLQQPEELLLMEAVALDDDALLPLQISDGELRQQPESLAGPAGTPVVSPMLEEEALNPHAVNSY</sequence>
<accession>A0ABU5LIJ7</accession>
<evidence type="ECO:0000313" key="3">
    <source>
        <dbReference type="Proteomes" id="UP001288620"/>
    </source>
</evidence>
<proteinExistence type="predicted"/>
<evidence type="ECO:0000259" key="1">
    <source>
        <dbReference type="Pfam" id="PF19077"/>
    </source>
</evidence>
<dbReference type="Pfam" id="PF19077">
    <property type="entry name" value="Big_13"/>
    <property type="match status" value="1"/>
</dbReference>
<dbReference type="InterPro" id="IPR044016">
    <property type="entry name" value="Big_13"/>
</dbReference>